<proteinExistence type="predicted"/>
<dbReference type="HOGENOM" id="CLU_1281157_0_0_4"/>
<dbReference type="AlphaFoldDB" id="A0A0H2XSG8"/>
<reference evidence="1" key="1">
    <citation type="submission" date="2006-05" db="EMBL/GenBank/DDBJ databases">
        <title>Complete sequence of chromosome 1 of Burkholderia cenocepacia AU 1054.</title>
        <authorList>
            <consortium name="US DOE Joint Genome Institute"/>
            <person name="Copeland A."/>
            <person name="Lucas S."/>
            <person name="Lapidus A."/>
            <person name="Barry K."/>
            <person name="Detter J.C."/>
            <person name="Glavina del Rio T."/>
            <person name="Hammon N."/>
            <person name="Israni S."/>
            <person name="Dalin E."/>
            <person name="Tice H."/>
            <person name="Pitluck S."/>
            <person name="Chain P."/>
            <person name="Malfatti S."/>
            <person name="Shin M."/>
            <person name="Vergez L."/>
            <person name="Schmutz J."/>
            <person name="Larimer F."/>
            <person name="Land M."/>
            <person name="Hauser L."/>
            <person name="Kyrpides N."/>
            <person name="Lykidis A."/>
            <person name="LiPuma J.J."/>
            <person name="Konstantinidis K."/>
            <person name="Tiedje J.M."/>
            <person name="Richardson P."/>
        </authorList>
    </citation>
    <scope>NUCLEOTIDE SEQUENCE [LARGE SCALE GENOMIC DNA]</scope>
    <source>
        <strain evidence="1">AU 1054</strain>
    </source>
</reference>
<sequence>MQTAPSRTCCPGLPGWRARNASVTLSFRRPSGRENGRQFSYKQNAEEGVRLDEQRGTMVRGRKGGWRRSLVAGWGNGRRGFTEPFCGLYACSDAIECRCVRIRIRILMSRRLSDVSSHAWSAASGRHGGRSRHRCARTDFSRDSAFFCLLHPDDIAAAHRDGRMTVAAGVRRLGAAFHGKTSMARMSVIINILTCLGTGSRPSDRGFFEQRLETT</sequence>
<name>A0A0H2XSG8_BURO1</name>
<organism evidence="1">
    <name type="scientific">Burkholderia orbicola (strain AU 1054)</name>
    <dbReference type="NCBI Taxonomy" id="331271"/>
    <lineage>
        <taxon>Bacteria</taxon>
        <taxon>Pseudomonadati</taxon>
        <taxon>Pseudomonadota</taxon>
        <taxon>Betaproteobacteria</taxon>
        <taxon>Burkholderiales</taxon>
        <taxon>Burkholderiaceae</taxon>
        <taxon>Burkholderia</taxon>
        <taxon>Burkholderia cepacia complex</taxon>
        <taxon>Burkholderia orbicola</taxon>
    </lineage>
</organism>
<gene>
    <name evidence="1" type="ordered locus">Bcen_2967</name>
</gene>
<protein>
    <submittedName>
        <fullName evidence="1">Uncharacterized protein</fullName>
    </submittedName>
</protein>
<dbReference type="EMBL" id="CP000378">
    <property type="protein sequence ID" value="ABF77863.1"/>
    <property type="molecule type" value="Genomic_DNA"/>
</dbReference>
<accession>A0A0H2XSG8</accession>
<evidence type="ECO:0000313" key="1">
    <source>
        <dbReference type="EMBL" id="ABF77863.1"/>
    </source>
</evidence>